<accession>A0A4U8Q550</accession>
<feature type="transmembrane region" description="Helical" evidence="1">
    <location>
        <begin position="12"/>
        <end position="36"/>
    </location>
</feature>
<dbReference type="Proteomes" id="UP000306509">
    <property type="component" value="Unassembled WGS sequence"/>
</dbReference>
<proteinExistence type="predicted"/>
<evidence type="ECO:0000313" key="3">
    <source>
        <dbReference type="Proteomes" id="UP000306509"/>
    </source>
</evidence>
<evidence type="ECO:0000313" key="2">
    <source>
        <dbReference type="EMBL" id="TLC99964.1"/>
    </source>
</evidence>
<keyword evidence="1" id="KW-0812">Transmembrane</keyword>
<keyword evidence="3" id="KW-1185">Reference proteome</keyword>
<dbReference type="AlphaFoldDB" id="A0A4U8Q550"/>
<dbReference type="STRING" id="180332.GCA_000797495_03352"/>
<sequence length="169" mass="19326">MIRIRQAWKNKLLLAASAMCMLAGGFYTGLGIYTAWYPSELPLVRDNTARERENDRKEEQNSLLADAMQYINIESVIYFQNPDDKGTIRLANDSRNRFCIKGSILSDRDGSVLYESDGIDPGFYIDSVYLNTKLEPGVYPCTVLIQFYQTEDDRYIGETARKAVVIIER</sequence>
<evidence type="ECO:0000256" key="1">
    <source>
        <dbReference type="SAM" id="Phobius"/>
    </source>
</evidence>
<organism evidence="2 3">
    <name type="scientific">Robinsoniella peoriensis</name>
    <dbReference type="NCBI Taxonomy" id="180332"/>
    <lineage>
        <taxon>Bacteria</taxon>
        <taxon>Bacillati</taxon>
        <taxon>Bacillota</taxon>
        <taxon>Clostridia</taxon>
        <taxon>Lachnospirales</taxon>
        <taxon>Lachnospiraceae</taxon>
        <taxon>Robinsoniella</taxon>
    </lineage>
</organism>
<dbReference type="EMBL" id="QGQD01000060">
    <property type="protein sequence ID" value="TLC99964.1"/>
    <property type="molecule type" value="Genomic_DNA"/>
</dbReference>
<reference evidence="2 3" key="1">
    <citation type="journal article" date="2019" name="Anaerobe">
        <title>Detection of Robinsoniella peoriensis in multiple bone samples of a trauma patient.</title>
        <authorList>
            <person name="Schrottner P."/>
            <person name="Hartwich K."/>
            <person name="Bunk B."/>
            <person name="Schober I."/>
            <person name="Helbig S."/>
            <person name="Rudolph W.W."/>
            <person name="Gunzer F."/>
        </authorList>
    </citation>
    <scope>NUCLEOTIDE SEQUENCE [LARGE SCALE GENOMIC DNA]</scope>
    <source>
        <strain evidence="2 3">DSM 106044</strain>
    </source>
</reference>
<protein>
    <submittedName>
        <fullName evidence="2">Uncharacterized protein</fullName>
    </submittedName>
</protein>
<comment type="caution">
    <text evidence="2">The sequence shown here is derived from an EMBL/GenBank/DDBJ whole genome shotgun (WGS) entry which is preliminary data.</text>
</comment>
<keyword evidence="1" id="KW-1133">Transmembrane helix</keyword>
<gene>
    <name evidence="2" type="ORF">DSM106044_03054</name>
</gene>
<keyword evidence="1" id="KW-0472">Membrane</keyword>
<dbReference type="RefSeq" id="WP_138002804.1">
    <property type="nucleotide sequence ID" value="NZ_QGQD01000060.1"/>
</dbReference>
<name>A0A4U8Q550_9FIRM</name>